<proteinExistence type="predicted"/>
<feature type="region of interest" description="Disordered" evidence="1">
    <location>
        <begin position="1"/>
        <end position="48"/>
    </location>
</feature>
<reference evidence="2 3" key="1">
    <citation type="submission" date="2023-08" db="EMBL/GenBank/DDBJ databases">
        <title>Black Yeasts Isolated from many extreme environments.</title>
        <authorList>
            <person name="Coleine C."/>
            <person name="Stajich J.E."/>
            <person name="Selbmann L."/>
        </authorList>
    </citation>
    <scope>NUCLEOTIDE SEQUENCE [LARGE SCALE GENOMIC DNA]</scope>
    <source>
        <strain evidence="2 3">CCFEE 5386</strain>
    </source>
</reference>
<name>A0ABR0L1Z3_9PEZI</name>
<protein>
    <submittedName>
        <fullName evidence="2">Uncharacterized protein</fullName>
    </submittedName>
</protein>
<accession>A0ABR0L1Z3</accession>
<dbReference type="Proteomes" id="UP001308179">
    <property type="component" value="Unassembled WGS sequence"/>
</dbReference>
<evidence type="ECO:0000313" key="2">
    <source>
        <dbReference type="EMBL" id="KAK5142253.1"/>
    </source>
</evidence>
<gene>
    <name evidence="2" type="ORF">LTR32_005365</name>
</gene>
<feature type="compositionally biased region" description="Basic and acidic residues" evidence="1">
    <location>
        <begin position="1"/>
        <end position="21"/>
    </location>
</feature>
<keyword evidence="3" id="KW-1185">Reference proteome</keyword>
<comment type="caution">
    <text evidence="2">The sequence shown here is derived from an EMBL/GenBank/DDBJ whole genome shotgun (WGS) entry which is preliminary data.</text>
</comment>
<evidence type="ECO:0000313" key="3">
    <source>
        <dbReference type="Proteomes" id="UP001308179"/>
    </source>
</evidence>
<sequence>MPRQSRRDQPSSSKAPDHDSVHGMTNTTEQQPIMTPGTTAPSSEADVTDTTSIYLERLAADYAKLAVRKAETRSELDDILNRA</sequence>
<organism evidence="2 3">
    <name type="scientific">Rachicladosporium monterosium</name>
    <dbReference type="NCBI Taxonomy" id="1507873"/>
    <lineage>
        <taxon>Eukaryota</taxon>
        <taxon>Fungi</taxon>
        <taxon>Dikarya</taxon>
        <taxon>Ascomycota</taxon>
        <taxon>Pezizomycotina</taxon>
        <taxon>Dothideomycetes</taxon>
        <taxon>Dothideomycetidae</taxon>
        <taxon>Cladosporiales</taxon>
        <taxon>Cladosporiaceae</taxon>
        <taxon>Rachicladosporium</taxon>
    </lineage>
</organism>
<dbReference type="EMBL" id="JAVRRR010000459">
    <property type="protein sequence ID" value="KAK5142253.1"/>
    <property type="molecule type" value="Genomic_DNA"/>
</dbReference>
<evidence type="ECO:0000256" key="1">
    <source>
        <dbReference type="SAM" id="MobiDB-lite"/>
    </source>
</evidence>
<feature type="compositionally biased region" description="Polar residues" evidence="1">
    <location>
        <begin position="23"/>
        <end position="42"/>
    </location>
</feature>